<dbReference type="EMBL" id="VSSQ01000507">
    <property type="protein sequence ID" value="MPL96381.1"/>
    <property type="molecule type" value="Genomic_DNA"/>
</dbReference>
<organism evidence="2">
    <name type="scientific">bioreactor metagenome</name>
    <dbReference type="NCBI Taxonomy" id="1076179"/>
    <lineage>
        <taxon>unclassified sequences</taxon>
        <taxon>metagenomes</taxon>
        <taxon>ecological metagenomes</taxon>
    </lineage>
</organism>
<feature type="compositionally biased region" description="Low complexity" evidence="1">
    <location>
        <begin position="25"/>
        <end position="34"/>
    </location>
</feature>
<dbReference type="AlphaFoldDB" id="A0A644VY86"/>
<name>A0A644VY86_9ZZZZ</name>
<evidence type="ECO:0000256" key="1">
    <source>
        <dbReference type="SAM" id="MobiDB-lite"/>
    </source>
</evidence>
<protein>
    <submittedName>
        <fullName evidence="2">Uncharacterized protein</fullName>
    </submittedName>
</protein>
<evidence type="ECO:0000313" key="2">
    <source>
        <dbReference type="EMBL" id="MPL96381.1"/>
    </source>
</evidence>
<gene>
    <name evidence="2" type="ORF">SDC9_42559</name>
</gene>
<accession>A0A644VY86</accession>
<feature type="region of interest" description="Disordered" evidence="1">
    <location>
        <begin position="1"/>
        <end position="47"/>
    </location>
</feature>
<reference evidence="2" key="1">
    <citation type="submission" date="2019-08" db="EMBL/GenBank/DDBJ databases">
        <authorList>
            <person name="Kucharzyk K."/>
            <person name="Murdoch R.W."/>
            <person name="Higgins S."/>
            <person name="Loffler F."/>
        </authorList>
    </citation>
    <scope>NUCLEOTIDE SEQUENCE</scope>
</reference>
<proteinExistence type="predicted"/>
<feature type="compositionally biased region" description="Basic and acidic residues" evidence="1">
    <location>
        <begin position="38"/>
        <end position="47"/>
    </location>
</feature>
<comment type="caution">
    <text evidence="2">The sequence shown here is derived from an EMBL/GenBank/DDBJ whole genome shotgun (WGS) entry which is preliminary data.</text>
</comment>
<sequence>MNKKERGIGDMSFKNPNKLKKKAAKPVVKNPKLVINKAAEKKPAPQK</sequence>